<dbReference type="SUPFAM" id="SSF51395">
    <property type="entry name" value="FMN-linked oxidoreductases"/>
    <property type="match status" value="1"/>
</dbReference>
<feature type="domain" description="FAD/NAD(P)-binding" evidence="11">
    <location>
        <begin position="390"/>
        <end position="630"/>
    </location>
</feature>
<comment type="cofactor">
    <cofactor evidence="1">
        <name>FMN</name>
        <dbReference type="ChEBI" id="CHEBI:58210"/>
    </cofactor>
</comment>
<dbReference type="GO" id="GO:0051536">
    <property type="term" value="F:iron-sulfur cluster binding"/>
    <property type="evidence" value="ECO:0007669"/>
    <property type="project" value="UniProtKB-KW"/>
</dbReference>
<dbReference type="Proteomes" id="UP000287917">
    <property type="component" value="Unassembled WGS sequence"/>
</dbReference>
<dbReference type="Gene3D" id="3.40.50.720">
    <property type="entry name" value="NAD(P)-binding Rossmann-like Domain"/>
    <property type="match status" value="1"/>
</dbReference>
<dbReference type="Pfam" id="PF07992">
    <property type="entry name" value="Pyr_redox_2"/>
    <property type="match status" value="1"/>
</dbReference>
<evidence type="ECO:0000256" key="3">
    <source>
        <dbReference type="ARBA" id="ARBA00011048"/>
    </source>
</evidence>
<evidence type="ECO:0000256" key="2">
    <source>
        <dbReference type="ARBA" id="ARBA00001966"/>
    </source>
</evidence>
<feature type="domain" description="NADH:flavin oxidoreductase/NADH oxidase N-terminal" evidence="10">
    <location>
        <begin position="10"/>
        <end position="340"/>
    </location>
</feature>
<gene>
    <name evidence="12" type="ORF">DSY96_00825</name>
</gene>
<dbReference type="GO" id="GO:0010181">
    <property type="term" value="F:FMN binding"/>
    <property type="evidence" value="ECO:0007669"/>
    <property type="project" value="InterPro"/>
</dbReference>
<keyword evidence="8" id="KW-0408">Iron</keyword>
<evidence type="ECO:0000313" key="13">
    <source>
        <dbReference type="Proteomes" id="UP000287917"/>
    </source>
</evidence>
<comment type="caution">
    <text evidence="12">The sequence shown here is derived from an EMBL/GenBank/DDBJ whole genome shotgun (WGS) entry which is preliminary data.</text>
</comment>
<dbReference type="EMBL" id="QNZK01000030">
    <property type="protein sequence ID" value="RTZ87587.1"/>
    <property type="molecule type" value="Genomic_DNA"/>
</dbReference>
<protein>
    <submittedName>
        <fullName evidence="12">NADH:flavin oxidoreductase</fullName>
    </submittedName>
</protein>
<comment type="similarity">
    <text evidence="3">In the N-terminal section; belongs to the NADH:flavin oxidoreductase/NADH oxidase family.</text>
</comment>
<keyword evidence="9" id="KW-0411">Iron-sulfur</keyword>
<dbReference type="InterPro" id="IPR037348">
    <property type="entry name" value="TMADH/DMDH_FMN-bd"/>
</dbReference>
<dbReference type="PANTHER" id="PTHR42917:SF2">
    <property type="entry name" value="2,4-DIENOYL-COA REDUCTASE [(2E)-ENOYL-COA-PRODUCING]"/>
    <property type="match status" value="1"/>
</dbReference>
<evidence type="ECO:0000256" key="4">
    <source>
        <dbReference type="ARBA" id="ARBA00022630"/>
    </source>
</evidence>
<dbReference type="PANTHER" id="PTHR42917">
    <property type="entry name" value="2,4-DIENOYL-COA REDUCTASE"/>
    <property type="match status" value="1"/>
</dbReference>
<dbReference type="SUPFAM" id="SSF51905">
    <property type="entry name" value="FAD/NAD(P)-binding domain"/>
    <property type="match status" value="1"/>
</dbReference>
<evidence type="ECO:0000256" key="5">
    <source>
        <dbReference type="ARBA" id="ARBA00022643"/>
    </source>
</evidence>
<dbReference type="AlphaFoldDB" id="A0A432GVK6"/>
<dbReference type="InterPro" id="IPR013785">
    <property type="entry name" value="Aldolase_TIM"/>
</dbReference>
<dbReference type="GO" id="GO:0046872">
    <property type="term" value="F:metal ion binding"/>
    <property type="evidence" value="ECO:0007669"/>
    <property type="project" value="UniProtKB-KW"/>
</dbReference>
<dbReference type="SUPFAM" id="SSF51971">
    <property type="entry name" value="Nucleotide-binding domain"/>
    <property type="match status" value="1"/>
</dbReference>
<evidence type="ECO:0000259" key="10">
    <source>
        <dbReference type="Pfam" id="PF00724"/>
    </source>
</evidence>
<dbReference type="InterPro" id="IPR001155">
    <property type="entry name" value="OxRdtase_FMN_N"/>
</dbReference>
<evidence type="ECO:0000256" key="1">
    <source>
        <dbReference type="ARBA" id="ARBA00001917"/>
    </source>
</evidence>
<accession>A0A432GVK6</accession>
<comment type="cofactor">
    <cofactor evidence="2">
        <name>[4Fe-4S] cluster</name>
        <dbReference type="ChEBI" id="CHEBI:49883"/>
    </cofactor>
</comment>
<proteinExistence type="inferred from homology"/>
<sequence>MKRDPRFDILFEPVKIGPVTSKNRFFQVPHCNGMGYLRPKSLAAMRGIKAEGGWGVVCTEEVYIHSSSDCDPLVEGRLWDDDDIPALAKMTEAVHEHGSLAGIELQHGGYCSTNHYSRIPPISPSPISVESYAPIQARAMDKSDIRDFRKWHRQAALRSKQAGFDLVYVYAAHSGTLLTHFLSRRINRRTDEYGGSLENRVRLFRELIEDTKDAVGDSCAVAVRFCVEEFLGAQGITSENEGKEIVEMLAELPDLWDVNISDWSMDSATSRFESEGYQEPYMAFVKSMTSKPVVGVGRFTSPDTMLSLIQRGVMDMIGAARPSIADPFLPKKIEEGREDEIRECIGCNICVMSDELSVPISCTQNPTMGEEWRRGWHPERIEPSNSDDGVLVVGGGPAGLECALALGQRGYRVILAEASAELGGRVSRESRLPGLAEWGRVRDYRVLMLERMANVTIYRENPLSADEIFEFSAEDQFDYSHVLLANGSSWRRDGLGRIHREPIPGLDKLKVFTPDEIMDGVLARGRVVVFDDDHFYMGGVLAEKLRREGHDVLLVTPAPDISTWTHKTLEQKKVQKQLMDLGVELATQTNLTAAETGKVELSCIFTERKIERECDSLLLVTERIPNDGLFNSLNGDPERLTNAGIKTLKCIGDSFAPATIAAAVYSGHLAARELQAEPQEEVPFLRERIQI</sequence>
<dbReference type="Pfam" id="PF00724">
    <property type="entry name" value="Oxidored_FMN"/>
    <property type="match status" value="1"/>
</dbReference>
<dbReference type="InterPro" id="IPR023753">
    <property type="entry name" value="FAD/NAD-binding_dom"/>
</dbReference>
<dbReference type="InterPro" id="IPR051793">
    <property type="entry name" value="NADH:flavin_oxidoreductase"/>
</dbReference>
<evidence type="ECO:0000256" key="9">
    <source>
        <dbReference type="ARBA" id="ARBA00023014"/>
    </source>
</evidence>
<keyword evidence="4" id="KW-0285">Flavoprotein</keyword>
<evidence type="ECO:0000256" key="8">
    <source>
        <dbReference type="ARBA" id="ARBA00023004"/>
    </source>
</evidence>
<dbReference type="PRINTS" id="PR00368">
    <property type="entry name" value="FADPNR"/>
</dbReference>
<evidence type="ECO:0000256" key="7">
    <source>
        <dbReference type="ARBA" id="ARBA00023002"/>
    </source>
</evidence>
<dbReference type="GO" id="GO:0016491">
    <property type="term" value="F:oxidoreductase activity"/>
    <property type="evidence" value="ECO:0007669"/>
    <property type="project" value="UniProtKB-KW"/>
</dbReference>
<keyword evidence="7" id="KW-0560">Oxidoreductase</keyword>
<dbReference type="CDD" id="cd02929">
    <property type="entry name" value="TMADH_HD_FMN"/>
    <property type="match status" value="1"/>
</dbReference>
<evidence type="ECO:0000259" key="11">
    <source>
        <dbReference type="Pfam" id="PF07992"/>
    </source>
</evidence>
<evidence type="ECO:0000256" key="6">
    <source>
        <dbReference type="ARBA" id="ARBA00022723"/>
    </source>
</evidence>
<dbReference type="InterPro" id="IPR036188">
    <property type="entry name" value="FAD/NAD-bd_sf"/>
</dbReference>
<reference evidence="12 13" key="1">
    <citation type="submission" date="2018-06" db="EMBL/GenBank/DDBJ databases">
        <title>Combined omics and stable isotope probing to characterize newly discovered Mariana Back-Arc vent microbial communities.</title>
        <authorList>
            <person name="Trembath-Reichert E."/>
            <person name="Huber J.A."/>
        </authorList>
    </citation>
    <scope>NUCLEOTIDE SEQUENCE [LARGE SCALE GENOMIC DNA]</scope>
    <source>
        <strain evidence="12">MAG 58</strain>
    </source>
</reference>
<keyword evidence="5" id="KW-0288">FMN</keyword>
<evidence type="ECO:0000313" key="12">
    <source>
        <dbReference type="EMBL" id="RTZ87587.1"/>
    </source>
</evidence>
<dbReference type="Gene3D" id="3.20.20.70">
    <property type="entry name" value="Aldolase class I"/>
    <property type="match status" value="1"/>
</dbReference>
<organism evidence="12 13">
    <name type="scientific">SAR324 cluster bacterium</name>
    <dbReference type="NCBI Taxonomy" id="2024889"/>
    <lineage>
        <taxon>Bacteria</taxon>
        <taxon>Deltaproteobacteria</taxon>
        <taxon>SAR324 cluster</taxon>
    </lineage>
</organism>
<dbReference type="Gene3D" id="3.50.50.60">
    <property type="entry name" value="FAD/NAD(P)-binding domain"/>
    <property type="match status" value="1"/>
</dbReference>
<name>A0A432GVK6_9DELT</name>
<keyword evidence="6" id="KW-0479">Metal-binding</keyword>